<evidence type="ECO:0000259" key="13">
    <source>
        <dbReference type="SMART" id="SM00651"/>
    </source>
</evidence>
<dbReference type="InterPro" id="IPR002155">
    <property type="entry name" value="Thiolase"/>
</dbReference>
<dbReference type="SUPFAM" id="SSF50182">
    <property type="entry name" value="Sm-like ribonucleoproteins"/>
    <property type="match status" value="1"/>
</dbReference>
<reference evidence="15" key="1">
    <citation type="submission" date="2024-02" db="UniProtKB">
        <authorList>
            <consortium name="WormBaseParasite"/>
        </authorList>
    </citation>
    <scope>IDENTIFICATION</scope>
</reference>
<evidence type="ECO:0000256" key="11">
    <source>
        <dbReference type="ARBA" id="ARBA00023315"/>
    </source>
</evidence>
<evidence type="ECO:0000256" key="4">
    <source>
        <dbReference type="ARBA" id="ARBA00011881"/>
    </source>
</evidence>
<evidence type="ECO:0000256" key="12">
    <source>
        <dbReference type="RuleBase" id="RU003557"/>
    </source>
</evidence>
<name>A0AAF5I2I1_STRER</name>
<keyword evidence="11 12" id="KW-0012">Acyltransferase</keyword>
<dbReference type="InterPro" id="IPR016039">
    <property type="entry name" value="Thiolase-like"/>
</dbReference>
<dbReference type="CDD" id="cd00751">
    <property type="entry name" value="thiolase"/>
    <property type="match status" value="1"/>
</dbReference>
<dbReference type="InterPro" id="IPR001163">
    <property type="entry name" value="Sm_dom_euk/arc"/>
</dbReference>
<dbReference type="GO" id="GO:0005739">
    <property type="term" value="C:mitochondrion"/>
    <property type="evidence" value="ECO:0007669"/>
    <property type="project" value="UniProtKB-SubCell"/>
</dbReference>
<dbReference type="InterPro" id="IPR020613">
    <property type="entry name" value="Thiolase_CS"/>
</dbReference>
<dbReference type="GO" id="GO:0000398">
    <property type="term" value="P:mRNA splicing, via spliceosome"/>
    <property type="evidence" value="ECO:0007669"/>
    <property type="project" value="InterPro"/>
</dbReference>
<dbReference type="Proteomes" id="UP000035681">
    <property type="component" value="Unplaced"/>
</dbReference>
<dbReference type="InterPro" id="IPR034103">
    <property type="entry name" value="Lsm8"/>
</dbReference>
<dbReference type="GO" id="GO:0046540">
    <property type="term" value="C:U4/U6 x U5 tri-snRNP complex"/>
    <property type="evidence" value="ECO:0007669"/>
    <property type="project" value="InterPro"/>
</dbReference>
<keyword evidence="10" id="KW-0496">Mitochondrion</keyword>
<evidence type="ECO:0000256" key="5">
    <source>
        <dbReference type="ARBA" id="ARBA00012705"/>
    </source>
</evidence>
<dbReference type="EC" id="2.3.1.9" evidence="5"/>
<dbReference type="GO" id="GO:0006635">
    <property type="term" value="P:fatty acid beta-oxidation"/>
    <property type="evidence" value="ECO:0007669"/>
    <property type="project" value="TreeGrafter"/>
</dbReference>
<dbReference type="InterPro" id="IPR010920">
    <property type="entry name" value="LSM_dom_sf"/>
</dbReference>
<sequence>LGTMVHFSKIIFSAIKDAYIVSAVRTPVGSFRSSLGVVPATELGSIAIKGALDKANVNPKEVQEVFMGQVCQAGVGQAPARQASLKAGLDKSTAVTTINKVCSSGLKAIMIGAQQIETGHQDVVIAGGMESMSNVPFYMKRGDTGYGGFQVYDGIVYDGLTDAYDNIHMGLCGEKTSSDLGITREQQDEYAINSYKRATEAWKNGVFKDEVVPVTIKDKKGEKVVNEDEEYKKINFDKLKTLRTVFKKEGTITAANASKLNDGASAVLLVSEDKLKSLNLKPLAKIIAYGDAATNPIDFSVAPGLVIPKMLKKAGLSLNDIALFELNEAFSVVPLASIKELNLDPAKVNIHGGAVSLGHPIGMSGARILTHLVHSLKKGEYGVAAICNGGGGASGMIIQKFFICLTGNESLKYVITGDGRDIIGTLIGFDQATNVVLSNSSERIYAADKPLSIVNLGLQLIKGSNVAMVALVDEDVHEKIDWGQLIAPPMGVIWEPE</sequence>
<dbReference type="InterPro" id="IPR020610">
    <property type="entry name" value="Thiolase_AS"/>
</dbReference>
<dbReference type="InterPro" id="IPR020615">
    <property type="entry name" value="Thiolase_acyl_enz_int_AS"/>
</dbReference>
<dbReference type="CDD" id="cd01727">
    <property type="entry name" value="LSm8"/>
    <property type="match status" value="1"/>
</dbReference>
<dbReference type="InterPro" id="IPR020617">
    <property type="entry name" value="Thiolase_C"/>
</dbReference>
<keyword evidence="8" id="KW-0809">Transit peptide</keyword>
<evidence type="ECO:0000256" key="8">
    <source>
        <dbReference type="ARBA" id="ARBA00022946"/>
    </source>
</evidence>
<dbReference type="GO" id="GO:0003985">
    <property type="term" value="F:acetyl-CoA C-acetyltransferase activity"/>
    <property type="evidence" value="ECO:0007669"/>
    <property type="project" value="UniProtKB-EC"/>
</dbReference>
<accession>A0AAF5I2I1</accession>
<dbReference type="PROSITE" id="PS00737">
    <property type="entry name" value="THIOLASE_2"/>
    <property type="match status" value="1"/>
</dbReference>
<dbReference type="PANTHER" id="PTHR18919">
    <property type="entry name" value="ACETYL-COA C-ACYLTRANSFERASE"/>
    <property type="match status" value="1"/>
</dbReference>
<dbReference type="Gene3D" id="2.30.30.100">
    <property type="match status" value="1"/>
</dbReference>
<evidence type="ECO:0000313" key="14">
    <source>
        <dbReference type="Proteomes" id="UP000035681"/>
    </source>
</evidence>
<evidence type="ECO:0000256" key="2">
    <source>
        <dbReference type="ARBA" id="ARBA00005189"/>
    </source>
</evidence>
<dbReference type="Pfam" id="PF02803">
    <property type="entry name" value="Thiolase_C"/>
    <property type="match status" value="1"/>
</dbReference>
<evidence type="ECO:0000256" key="6">
    <source>
        <dbReference type="ARBA" id="ARBA00022679"/>
    </source>
</evidence>
<keyword evidence="14" id="KW-1185">Reference proteome</keyword>
<keyword evidence="7" id="KW-0479">Metal-binding</keyword>
<evidence type="ECO:0000256" key="7">
    <source>
        <dbReference type="ARBA" id="ARBA00022723"/>
    </source>
</evidence>
<dbReference type="SMART" id="SM00651">
    <property type="entry name" value="Sm"/>
    <property type="match status" value="1"/>
</dbReference>
<dbReference type="Pfam" id="PF01423">
    <property type="entry name" value="LSM"/>
    <property type="match status" value="1"/>
</dbReference>
<evidence type="ECO:0000256" key="3">
    <source>
        <dbReference type="ARBA" id="ARBA00010982"/>
    </source>
</evidence>
<dbReference type="Gene3D" id="3.40.47.10">
    <property type="match status" value="1"/>
</dbReference>
<dbReference type="InterPro" id="IPR020616">
    <property type="entry name" value="Thiolase_N"/>
</dbReference>
<dbReference type="WBParaSite" id="TCONS_00011571.p1">
    <property type="protein sequence ID" value="TCONS_00011571.p1"/>
    <property type="gene ID" value="XLOC_006124"/>
</dbReference>
<feature type="domain" description="Sm" evidence="13">
    <location>
        <begin position="405"/>
        <end position="471"/>
    </location>
</feature>
<dbReference type="GO" id="GO:0046872">
    <property type="term" value="F:metal ion binding"/>
    <property type="evidence" value="ECO:0007669"/>
    <property type="project" value="UniProtKB-KW"/>
</dbReference>
<dbReference type="PROSITE" id="PS00098">
    <property type="entry name" value="THIOLASE_1"/>
    <property type="match status" value="1"/>
</dbReference>
<comment type="pathway">
    <text evidence="2">Lipid metabolism.</text>
</comment>
<proteinExistence type="inferred from homology"/>
<evidence type="ECO:0000256" key="9">
    <source>
        <dbReference type="ARBA" id="ARBA00022958"/>
    </source>
</evidence>
<organism evidence="14 15">
    <name type="scientific">Strongyloides stercoralis</name>
    <name type="common">Threadworm</name>
    <dbReference type="NCBI Taxonomy" id="6248"/>
    <lineage>
        <taxon>Eukaryota</taxon>
        <taxon>Metazoa</taxon>
        <taxon>Ecdysozoa</taxon>
        <taxon>Nematoda</taxon>
        <taxon>Chromadorea</taxon>
        <taxon>Rhabditida</taxon>
        <taxon>Tylenchina</taxon>
        <taxon>Panagrolaimomorpha</taxon>
        <taxon>Strongyloidoidea</taxon>
        <taxon>Strongyloididae</taxon>
        <taxon>Strongyloides</taxon>
    </lineage>
</organism>
<evidence type="ECO:0000313" key="15">
    <source>
        <dbReference type="WBParaSite" id="TCONS_00011571.p1"/>
    </source>
</evidence>
<comment type="subunit">
    <text evidence="4">Homotetramer.</text>
</comment>
<evidence type="ECO:0000256" key="10">
    <source>
        <dbReference type="ARBA" id="ARBA00023128"/>
    </source>
</evidence>
<dbReference type="PANTHER" id="PTHR18919:SF156">
    <property type="entry name" value="ACETYL-COA ACETYLTRANSFERASE, MITOCHONDRIAL"/>
    <property type="match status" value="1"/>
</dbReference>
<dbReference type="FunFam" id="3.40.47.10:FF:000007">
    <property type="entry name" value="acetyl-CoA acetyltransferase, mitochondrial"/>
    <property type="match status" value="1"/>
</dbReference>
<dbReference type="NCBIfam" id="TIGR01930">
    <property type="entry name" value="AcCoA-C-Actrans"/>
    <property type="match status" value="1"/>
</dbReference>
<evidence type="ECO:0000256" key="1">
    <source>
        <dbReference type="ARBA" id="ARBA00004173"/>
    </source>
</evidence>
<dbReference type="PROSITE" id="PS00099">
    <property type="entry name" value="THIOLASE_3"/>
    <property type="match status" value="1"/>
</dbReference>
<dbReference type="AlphaFoldDB" id="A0AAF5I2I1"/>
<dbReference type="SUPFAM" id="SSF53901">
    <property type="entry name" value="Thiolase-like"/>
    <property type="match status" value="2"/>
</dbReference>
<keyword evidence="6 12" id="KW-0808">Transferase</keyword>
<comment type="subcellular location">
    <subcellularLocation>
        <location evidence="1">Mitochondrion</location>
    </subcellularLocation>
</comment>
<protein>
    <recommendedName>
        <fullName evidence="5">acetyl-CoA C-acetyltransferase</fullName>
        <ecNumber evidence="5">2.3.1.9</ecNumber>
    </recommendedName>
</protein>
<dbReference type="Pfam" id="PF00108">
    <property type="entry name" value="Thiolase_N"/>
    <property type="match status" value="1"/>
</dbReference>
<keyword evidence="9" id="KW-0630">Potassium</keyword>
<dbReference type="GO" id="GO:0005688">
    <property type="term" value="C:U6 snRNP"/>
    <property type="evidence" value="ECO:0007669"/>
    <property type="project" value="InterPro"/>
</dbReference>
<comment type="similarity">
    <text evidence="3 12">Belongs to the thiolase-like superfamily. Thiolase family.</text>
</comment>